<feature type="region of interest" description="Disordered" evidence="1">
    <location>
        <begin position="132"/>
        <end position="246"/>
    </location>
</feature>
<sequence>MARPMHEERSFKLIANSLWGGGPSVKLLHVSWTDIFSNSHATTSNFPRSIQSPHLCFHIDIHASQPSPTIHRLDKRHRLLPIMSHIPYPYFDPNAGFYVPYFIGYNAELPAMRPSQYSFTFPDWGRPSLPAALANFKGGEEGQSSDEVKNPPVKTQPSSPTQVTSTSPAHQSLSIPIPGQRLFSQINPSRSRRRGREGSPRYRETSQRPKQSSSPSNGNQSSAPPISPCSTRSNAPSAPTLAFSTCGPASASCALRVI</sequence>
<keyword evidence="3" id="KW-1185">Reference proteome</keyword>
<dbReference type="Proteomes" id="UP000799537">
    <property type="component" value="Unassembled WGS sequence"/>
</dbReference>
<dbReference type="RefSeq" id="XP_033660920.1">
    <property type="nucleotide sequence ID" value="XM_033814422.1"/>
</dbReference>
<feature type="compositionally biased region" description="Basic and acidic residues" evidence="1">
    <location>
        <begin position="196"/>
        <end position="207"/>
    </location>
</feature>
<protein>
    <submittedName>
        <fullName evidence="2">Uncharacterized protein</fullName>
    </submittedName>
</protein>
<dbReference type="AlphaFoldDB" id="A0A6A6BZ13"/>
<evidence type="ECO:0000256" key="1">
    <source>
        <dbReference type="SAM" id="MobiDB-lite"/>
    </source>
</evidence>
<name>A0A6A6BZ13_ZASCE</name>
<gene>
    <name evidence="2" type="ORF">M409DRAFT_60294</name>
</gene>
<proteinExistence type="predicted"/>
<feature type="compositionally biased region" description="Low complexity" evidence="1">
    <location>
        <begin position="155"/>
        <end position="168"/>
    </location>
</feature>
<organism evidence="2 3">
    <name type="scientific">Zasmidium cellare ATCC 36951</name>
    <dbReference type="NCBI Taxonomy" id="1080233"/>
    <lineage>
        <taxon>Eukaryota</taxon>
        <taxon>Fungi</taxon>
        <taxon>Dikarya</taxon>
        <taxon>Ascomycota</taxon>
        <taxon>Pezizomycotina</taxon>
        <taxon>Dothideomycetes</taxon>
        <taxon>Dothideomycetidae</taxon>
        <taxon>Mycosphaerellales</taxon>
        <taxon>Mycosphaerellaceae</taxon>
        <taxon>Zasmidium</taxon>
    </lineage>
</organism>
<evidence type="ECO:0000313" key="2">
    <source>
        <dbReference type="EMBL" id="KAF2160031.1"/>
    </source>
</evidence>
<evidence type="ECO:0000313" key="3">
    <source>
        <dbReference type="Proteomes" id="UP000799537"/>
    </source>
</evidence>
<feature type="compositionally biased region" description="Low complexity" evidence="1">
    <location>
        <begin position="209"/>
        <end position="224"/>
    </location>
</feature>
<feature type="compositionally biased region" description="Polar residues" evidence="1">
    <location>
        <begin position="228"/>
        <end position="237"/>
    </location>
</feature>
<accession>A0A6A6BZ13</accession>
<reference evidence="2" key="1">
    <citation type="journal article" date="2020" name="Stud. Mycol.">
        <title>101 Dothideomycetes genomes: a test case for predicting lifestyles and emergence of pathogens.</title>
        <authorList>
            <person name="Haridas S."/>
            <person name="Albert R."/>
            <person name="Binder M."/>
            <person name="Bloem J."/>
            <person name="Labutti K."/>
            <person name="Salamov A."/>
            <person name="Andreopoulos B."/>
            <person name="Baker S."/>
            <person name="Barry K."/>
            <person name="Bills G."/>
            <person name="Bluhm B."/>
            <person name="Cannon C."/>
            <person name="Castanera R."/>
            <person name="Culley D."/>
            <person name="Daum C."/>
            <person name="Ezra D."/>
            <person name="Gonzalez J."/>
            <person name="Henrissat B."/>
            <person name="Kuo A."/>
            <person name="Liang C."/>
            <person name="Lipzen A."/>
            <person name="Lutzoni F."/>
            <person name="Magnuson J."/>
            <person name="Mondo S."/>
            <person name="Nolan M."/>
            <person name="Ohm R."/>
            <person name="Pangilinan J."/>
            <person name="Park H.-J."/>
            <person name="Ramirez L."/>
            <person name="Alfaro M."/>
            <person name="Sun H."/>
            <person name="Tritt A."/>
            <person name="Yoshinaga Y."/>
            <person name="Zwiers L.-H."/>
            <person name="Turgeon B."/>
            <person name="Goodwin S."/>
            <person name="Spatafora J."/>
            <person name="Crous P."/>
            <person name="Grigoriev I."/>
        </authorList>
    </citation>
    <scope>NUCLEOTIDE SEQUENCE</scope>
    <source>
        <strain evidence="2">ATCC 36951</strain>
    </source>
</reference>
<dbReference type="GeneID" id="54567694"/>
<dbReference type="EMBL" id="ML993630">
    <property type="protein sequence ID" value="KAF2160031.1"/>
    <property type="molecule type" value="Genomic_DNA"/>
</dbReference>